<reference evidence="2" key="1">
    <citation type="journal article" date="2023" name="Mol. Phylogenet. Evol.">
        <title>Genome-scale phylogeny and comparative genomics of the fungal order Sordariales.</title>
        <authorList>
            <person name="Hensen N."/>
            <person name="Bonometti L."/>
            <person name="Westerberg I."/>
            <person name="Brannstrom I.O."/>
            <person name="Guillou S."/>
            <person name="Cros-Aarteil S."/>
            <person name="Calhoun S."/>
            <person name="Haridas S."/>
            <person name="Kuo A."/>
            <person name="Mondo S."/>
            <person name="Pangilinan J."/>
            <person name="Riley R."/>
            <person name="LaButti K."/>
            <person name="Andreopoulos B."/>
            <person name="Lipzen A."/>
            <person name="Chen C."/>
            <person name="Yan M."/>
            <person name="Daum C."/>
            <person name="Ng V."/>
            <person name="Clum A."/>
            <person name="Steindorff A."/>
            <person name="Ohm R.A."/>
            <person name="Martin F."/>
            <person name="Silar P."/>
            <person name="Natvig D.O."/>
            <person name="Lalanne C."/>
            <person name="Gautier V."/>
            <person name="Ament-Velasquez S.L."/>
            <person name="Kruys A."/>
            <person name="Hutchinson M.I."/>
            <person name="Powell A.J."/>
            <person name="Barry K."/>
            <person name="Miller A.N."/>
            <person name="Grigoriev I.V."/>
            <person name="Debuchy R."/>
            <person name="Gladieux P."/>
            <person name="Hiltunen Thoren M."/>
            <person name="Johannesson H."/>
        </authorList>
    </citation>
    <scope>NUCLEOTIDE SEQUENCE</scope>
    <source>
        <strain evidence="2">CBS 315.58</strain>
    </source>
</reference>
<dbReference type="AlphaFoldDB" id="A0AAN6X9X3"/>
<feature type="region of interest" description="Disordered" evidence="1">
    <location>
        <begin position="78"/>
        <end position="161"/>
    </location>
</feature>
<evidence type="ECO:0000313" key="3">
    <source>
        <dbReference type="Proteomes" id="UP001303160"/>
    </source>
</evidence>
<gene>
    <name evidence="2" type="ORF">QBC40DRAFT_315605</name>
</gene>
<comment type="caution">
    <text evidence="2">The sequence shown here is derived from an EMBL/GenBank/DDBJ whole genome shotgun (WGS) entry which is preliminary data.</text>
</comment>
<proteinExistence type="predicted"/>
<dbReference type="Proteomes" id="UP001303160">
    <property type="component" value="Unassembled WGS sequence"/>
</dbReference>
<name>A0AAN6X9X3_9PEZI</name>
<accession>A0AAN6X9X3</accession>
<sequence>MSDNKSTQPAAPEGFSEREQRLMMFVLLHSDITSLAIDYPAVAGRMGLTNVRSASNAWGALKKKILAIDAKDKAANPERAAAAAEESTATTSKTPAKAAAKTPAKGKRSAAVMAEGDADGEVDALESPTPTKKARGRKPKAAATPKAEGGEDAPIDLITPTPKKALRGRAAAKAKAEAAKAAAEKAAAAVDEEEDSSEVDVTMSEAKFAPVKSDDEDVEELINPDDVAELEKIAAAGVKAIKEEEDCDDDEGII</sequence>
<reference evidence="2" key="2">
    <citation type="submission" date="2023-05" db="EMBL/GenBank/DDBJ databases">
        <authorList>
            <consortium name="Lawrence Berkeley National Laboratory"/>
            <person name="Steindorff A."/>
            <person name="Hensen N."/>
            <person name="Bonometti L."/>
            <person name="Westerberg I."/>
            <person name="Brannstrom I.O."/>
            <person name="Guillou S."/>
            <person name="Cros-Aarteil S."/>
            <person name="Calhoun S."/>
            <person name="Haridas S."/>
            <person name="Kuo A."/>
            <person name="Mondo S."/>
            <person name="Pangilinan J."/>
            <person name="Riley R."/>
            <person name="Labutti K."/>
            <person name="Andreopoulos B."/>
            <person name="Lipzen A."/>
            <person name="Chen C."/>
            <person name="Yanf M."/>
            <person name="Daum C."/>
            <person name="Ng V."/>
            <person name="Clum A."/>
            <person name="Ohm R."/>
            <person name="Martin F."/>
            <person name="Silar P."/>
            <person name="Natvig D."/>
            <person name="Lalanne C."/>
            <person name="Gautier V."/>
            <person name="Ament-Velasquez S.L."/>
            <person name="Kruys A."/>
            <person name="Hutchinson M.I."/>
            <person name="Powell A.J."/>
            <person name="Barry K."/>
            <person name="Miller A.N."/>
            <person name="Grigoriev I.V."/>
            <person name="Debuchy R."/>
            <person name="Gladieux P."/>
            <person name="Thoren M.H."/>
            <person name="Johannesson H."/>
        </authorList>
    </citation>
    <scope>NUCLEOTIDE SEQUENCE</scope>
    <source>
        <strain evidence="2">CBS 315.58</strain>
    </source>
</reference>
<feature type="compositionally biased region" description="Low complexity" evidence="1">
    <location>
        <begin position="78"/>
        <end position="103"/>
    </location>
</feature>
<keyword evidence="3" id="KW-1185">Reference proteome</keyword>
<evidence type="ECO:0000313" key="2">
    <source>
        <dbReference type="EMBL" id="KAK4195721.1"/>
    </source>
</evidence>
<protein>
    <submittedName>
        <fullName evidence="2">Uncharacterized protein</fullName>
    </submittedName>
</protein>
<organism evidence="2 3">
    <name type="scientific">Triangularia verruculosa</name>
    <dbReference type="NCBI Taxonomy" id="2587418"/>
    <lineage>
        <taxon>Eukaryota</taxon>
        <taxon>Fungi</taxon>
        <taxon>Dikarya</taxon>
        <taxon>Ascomycota</taxon>
        <taxon>Pezizomycotina</taxon>
        <taxon>Sordariomycetes</taxon>
        <taxon>Sordariomycetidae</taxon>
        <taxon>Sordariales</taxon>
        <taxon>Podosporaceae</taxon>
        <taxon>Triangularia</taxon>
    </lineage>
</organism>
<feature type="region of interest" description="Disordered" evidence="1">
    <location>
        <begin position="186"/>
        <end position="218"/>
    </location>
</feature>
<dbReference type="EMBL" id="MU864005">
    <property type="protein sequence ID" value="KAK4195721.1"/>
    <property type="molecule type" value="Genomic_DNA"/>
</dbReference>
<evidence type="ECO:0000256" key="1">
    <source>
        <dbReference type="SAM" id="MobiDB-lite"/>
    </source>
</evidence>